<dbReference type="RefSeq" id="WP_040106558.1">
    <property type="nucleotide sequence ID" value="NZ_JABEVU030000001.1"/>
</dbReference>
<dbReference type="EMBL" id="JABEVU030000001">
    <property type="protein sequence ID" value="MDB0581204.1"/>
    <property type="molecule type" value="Genomic_DNA"/>
</dbReference>
<gene>
    <name evidence="2" type="ORF">F7P68_0011795</name>
    <name evidence="1" type="ORF">SN16_10385</name>
</gene>
<reference evidence="2" key="2">
    <citation type="submission" date="2020-04" db="EMBL/GenBank/DDBJ databases">
        <authorList>
            <person name="Tanveer F."/>
            <person name="Xie Y."/>
            <person name="Shinwari Z.K."/>
        </authorList>
    </citation>
    <scope>NUCLEOTIDE SEQUENCE</scope>
    <source>
        <strain evidence="2">MOSEL-ME25</strain>
    </source>
</reference>
<dbReference type="STRING" id="45670.SN16_10385"/>
<organism evidence="1 3">
    <name type="scientific">Salinicoccus roseus</name>
    <dbReference type="NCBI Taxonomy" id="45670"/>
    <lineage>
        <taxon>Bacteria</taxon>
        <taxon>Bacillati</taxon>
        <taxon>Bacillota</taxon>
        <taxon>Bacilli</taxon>
        <taxon>Bacillales</taxon>
        <taxon>Staphylococcaceae</taxon>
        <taxon>Salinicoccus</taxon>
    </lineage>
</organism>
<reference evidence="2" key="3">
    <citation type="submission" date="2022-12" db="EMBL/GenBank/DDBJ databases">
        <title>Genome analysis and biological profiling of marine Salinicoccus roseus MOSEL-ME25.</title>
        <authorList>
            <person name="Mirza F.T."/>
            <person name="Xie Y."/>
            <person name="Shinwari Z.K."/>
        </authorList>
    </citation>
    <scope>NUCLEOTIDE SEQUENCE</scope>
    <source>
        <strain evidence="2">MOSEL-ME25</strain>
    </source>
</reference>
<evidence type="ECO:0000313" key="4">
    <source>
        <dbReference type="Proteomes" id="UP000527860"/>
    </source>
</evidence>
<dbReference type="Proteomes" id="UP000527860">
    <property type="component" value="Unassembled WGS sequence"/>
</dbReference>
<name>A0A0C2E397_9STAP</name>
<dbReference type="AlphaFoldDB" id="A0A0C2E397"/>
<reference evidence="1 3" key="1">
    <citation type="submission" date="2015-01" db="EMBL/GenBank/DDBJ databases">
        <title>Genome sequences of high lactate-tolerant strain Salinicoccus roseus W12 with industrial interest.</title>
        <authorList>
            <person name="Wang H."/>
            <person name="Yu B."/>
        </authorList>
    </citation>
    <scope>NUCLEOTIDE SEQUENCE [LARGE SCALE GENOMIC DNA]</scope>
    <source>
        <strain evidence="1 3">W12</strain>
    </source>
</reference>
<evidence type="ECO:0000313" key="3">
    <source>
        <dbReference type="Proteomes" id="UP000031546"/>
    </source>
</evidence>
<dbReference type="Proteomes" id="UP000031546">
    <property type="component" value="Unassembled WGS sequence"/>
</dbReference>
<sequence length="66" mass="7555">MHADPTLPVVKVKSVEVTINATVDVAYVDDFDDERNEEYIDRQVKDAVRKANIETSELVDLELDDY</sequence>
<evidence type="ECO:0000313" key="1">
    <source>
        <dbReference type="EMBL" id="KIH69917.1"/>
    </source>
</evidence>
<dbReference type="EMBL" id="JXII01000009">
    <property type="protein sequence ID" value="KIH69917.1"/>
    <property type="molecule type" value="Genomic_DNA"/>
</dbReference>
<protein>
    <submittedName>
        <fullName evidence="1">Uncharacterized protein</fullName>
    </submittedName>
</protein>
<dbReference type="GeneID" id="77845963"/>
<proteinExistence type="predicted"/>
<keyword evidence="4" id="KW-1185">Reference proteome</keyword>
<evidence type="ECO:0000313" key="2">
    <source>
        <dbReference type="EMBL" id="MDB0581204.1"/>
    </source>
</evidence>
<comment type="caution">
    <text evidence="1">The sequence shown here is derived from an EMBL/GenBank/DDBJ whole genome shotgun (WGS) entry which is preliminary data.</text>
</comment>
<accession>A0A0C2E397</accession>